<dbReference type="InterPro" id="IPR039261">
    <property type="entry name" value="FNR_nucleotide-bd"/>
</dbReference>
<dbReference type="PRINTS" id="PR00409">
    <property type="entry name" value="PHDIOXRDTASE"/>
</dbReference>
<dbReference type="InterPro" id="IPR001041">
    <property type="entry name" value="2Fe-2S_ferredoxin-type"/>
</dbReference>
<keyword evidence="6" id="KW-0408">Iron</keyword>
<proteinExistence type="predicted"/>
<evidence type="ECO:0000256" key="2">
    <source>
        <dbReference type="ARBA" id="ARBA00022630"/>
    </source>
</evidence>
<dbReference type="SUPFAM" id="SSF63380">
    <property type="entry name" value="Riboflavin synthase domain-like"/>
    <property type="match status" value="1"/>
</dbReference>
<evidence type="ECO:0000259" key="8">
    <source>
        <dbReference type="PROSITE" id="PS51085"/>
    </source>
</evidence>
<dbReference type="InterPro" id="IPR017927">
    <property type="entry name" value="FAD-bd_FR_type"/>
</dbReference>
<reference evidence="10 11" key="1">
    <citation type="submission" date="2021-06" db="EMBL/GenBank/DDBJ databases">
        <title>Genome-based taxonomic framework of Microbacterium strains isolated from marine environment, the description of four new species and reclassification of four preexisting species.</title>
        <authorList>
            <person name="Lee S.D."/>
            <person name="Kim S.-M."/>
            <person name="Byeon Y.-S."/>
            <person name="Yang H.L."/>
            <person name="Kim I.S."/>
        </authorList>
    </citation>
    <scope>NUCLEOTIDE SEQUENCE [LARGE SCALE GENOMIC DNA]</scope>
    <source>
        <strain evidence="10 11">SSW1-36</strain>
    </source>
</reference>
<dbReference type="Pfam" id="PF00111">
    <property type="entry name" value="Fer2"/>
    <property type="match status" value="1"/>
</dbReference>
<dbReference type="InterPro" id="IPR050415">
    <property type="entry name" value="MRET"/>
</dbReference>
<feature type="domain" description="2Fe-2S ferredoxin-type" evidence="8">
    <location>
        <begin position="224"/>
        <end position="308"/>
    </location>
</feature>
<comment type="cofactor">
    <cofactor evidence="1">
        <name>FAD</name>
        <dbReference type="ChEBI" id="CHEBI:57692"/>
    </cofactor>
</comment>
<evidence type="ECO:0000256" key="3">
    <source>
        <dbReference type="ARBA" id="ARBA00022714"/>
    </source>
</evidence>
<dbReference type="PANTHER" id="PTHR47354">
    <property type="entry name" value="NADH OXIDOREDUCTASE HCR"/>
    <property type="match status" value="1"/>
</dbReference>
<dbReference type="InterPro" id="IPR036010">
    <property type="entry name" value="2Fe-2S_ferredoxin-like_sf"/>
</dbReference>
<gene>
    <name evidence="10" type="ORF">KV396_03650</name>
</gene>
<evidence type="ECO:0000256" key="7">
    <source>
        <dbReference type="ARBA" id="ARBA00023014"/>
    </source>
</evidence>
<dbReference type="InterPro" id="IPR012675">
    <property type="entry name" value="Beta-grasp_dom_sf"/>
</dbReference>
<dbReference type="Gene3D" id="3.40.50.80">
    <property type="entry name" value="Nucleotide-binding domain of ferredoxin-NADP reductase (FNR) module"/>
    <property type="match status" value="1"/>
</dbReference>
<dbReference type="CDD" id="cd00207">
    <property type="entry name" value="fer2"/>
    <property type="match status" value="1"/>
</dbReference>
<keyword evidence="7" id="KW-0411">Iron-sulfur</keyword>
<dbReference type="PROSITE" id="PS51085">
    <property type="entry name" value="2FE2S_FER_2"/>
    <property type="match status" value="1"/>
</dbReference>
<protein>
    <submittedName>
        <fullName evidence="10">PDR/VanB family oxidoreductase</fullName>
    </submittedName>
</protein>
<evidence type="ECO:0000256" key="6">
    <source>
        <dbReference type="ARBA" id="ARBA00023004"/>
    </source>
</evidence>
<dbReference type="CDD" id="cd06185">
    <property type="entry name" value="PDR_like"/>
    <property type="match status" value="1"/>
</dbReference>
<keyword evidence="11" id="KW-1185">Reference proteome</keyword>
<dbReference type="PROSITE" id="PS00197">
    <property type="entry name" value="2FE2S_FER_1"/>
    <property type="match status" value="1"/>
</dbReference>
<accession>A0ABY4ILX4</accession>
<evidence type="ECO:0000313" key="11">
    <source>
        <dbReference type="Proteomes" id="UP000831963"/>
    </source>
</evidence>
<keyword evidence="5" id="KW-0560">Oxidoreductase</keyword>
<dbReference type="PROSITE" id="PS51384">
    <property type="entry name" value="FAD_FR"/>
    <property type="match status" value="1"/>
</dbReference>
<dbReference type="Proteomes" id="UP000831963">
    <property type="component" value="Chromosome"/>
</dbReference>
<evidence type="ECO:0000259" key="9">
    <source>
        <dbReference type="PROSITE" id="PS51384"/>
    </source>
</evidence>
<evidence type="ECO:0000313" key="10">
    <source>
        <dbReference type="EMBL" id="UPL13614.1"/>
    </source>
</evidence>
<evidence type="ECO:0000256" key="1">
    <source>
        <dbReference type="ARBA" id="ARBA00001974"/>
    </source>
</evidence>
<dbReference type="Gene3D" id="2.40.30.10">
    <property type="entry name" value="Translation factors"/>
    <property type="match status" value="1"/>
</dbReference>
<name>A0ABY4ILX4_9MICO</name>
<dbReference type="Gene3D" id="3.10.20.30">
    <property type="match status" value="1"/>
</dbReference>
<organism evidence="10 11">
    <name type="scientific">Microbacterium galbinum</name>
    <dbReference type="NCBI Taxonomy" id="2851646"/>
    <lineage>
        <taxon>Bacteria</taxon>
        <taxon>Bacillati</taxon>
        <taxon>Actinomycetota</taxon>
        <taxon>Actinomycetes</taxon>
        <taxon>Micrococcales</taxon>
        <taxon>Microbacteriaceae</taxon>
        <taxon>Microbacterium</taxon>
    </lineage>
</organism>
<evidence type="ECO:0000256" key="4">
    <source>
        <dbReference type="ARBA" id="ARBA00022723"/>
    </source>
</evidence>
<keyword evidence="4" id="KW-0479">Metal-binding</keyword>
<feature type="domain" description="FAD-binding FR-type" evidence="9">
    <location>
        <begin position="1"/>
        <end position="101"/>
    </location>
</feature>
<dbReference type="RefSeq" id="WP_247956854.1">
    <property type="nucleotide sequence ID" value="NZ_CP078077.1"/>
</dbReference>
<dbReference type="EMBL" id="CP078077">
    <property type="protein sequence ID" value="UPL13614.1"/>
    <property type="molecule type" value="Genomic_DNA"/>
</dbReference>
<dbReference type="PANTHER" id="PTHR47354:SF1">
    <property type="entry name" value="CARNITINE MONOOXYGENASE REDUCTASE SUBUNIT"/>
    <property type="match status" value="1"/>
</dbReference>
<dbReference type="SUPFAM" id="SSF52343">
    <property type="entry name" value="Ferredoxin reductase-like, C-terminal NADP-linked domain"/>
    <property type="match status" value="1"/>
</dbReference>
<evidence type="ECO:0000256" key="5">
    <source>
        <dbReference type="ARBA" id="ARBA00023002"/>
    </source>
</evidence>
<dbReference type="InterPro" id="IPR006058">
    <property type="entry name" value="2Fe2S_fd_BS"/>
</dbReference>
<keyword evidence="3" id="KW-0001">2Fe-2S</keyword>
<dbReference type="SUPFAM" id="SSF54292">
    <property type="entry name" value="2Fe-2S ferredoxin-like"/>
    <property type="match status" value="1"/>
</dbReference>
<keyword evidence="2" id="KW-0285">Flavoprotein</keyword>
<sequence>MLPLVVSEIVRETPSIVSIRLAAPDGTALPPWQPGAHVDVQLITRHERQYSLCGDPADAHGYRIAVLREEFSRGGSHYIHSFLRVGSRVWVRPPRNLFTLSDAPAYHLLAAGIGITPILAMARHLAAEDADWRMTYLVRRREDVAFADDLAALGDRVTIHVGAEAGRLDLAELYAGLAPGTAVYACGPQRFVDALDDLARALPGGANLHVERFEPKPREFRPNEAFTVICARSDTTVEVPAERSMLGALHSAGVPVEGSCLRGICGSCEVTVLDGIPEHRDSLTGDDASMMMYPCVSRALSPTLVIDA</sequence>
<dbReference type="InterPro" id="IPR017938">
    <property type="entry name" value="Riboflavin_synthase-like_b-brl"/>
</dbReference>